<keyword evidence="2" id="KW-0732">Signal</keyword>
<proteinExistence type="predicted"/>
<evidence type="ECO:0000256" key="1">
    <source>
        <dbReference type="SAM" id="MobiDB-lite"/>
    </source>
</evidence>
<name>J2T743_9FLAO</name>
<dbReference type="RefSeq" id="WP_007841866.1">
    <property type="nucleotide sequence ID" value="NZ_AKJY01000018.1"/>
</dbReference>
<dbReference type="EMBL" id="AKJY01000018">
    <property type="protein sequence ID" value="EJL73882.1"/>
    <property type="molecule type" value="Genomic_DNA"/>
</dbReference>
<evidence type="ECO:0008006" key="5">
    <source>
        <dbReference type="Google" id="ProtNLM"/>
    </source>
</evidence>
<dbReference type="Proteomes" id="UP000007509">
    <property type="component" value="Unassembled WGS sequence"/>
</dbReference>
<comment type="caution">
    <text evidence="3">The sequence shown here is derived from an EMBL/GenBank/DDBJ whole genome shotgun (WGS) entry which is preliminary data.</text>
</comment>
<evidence type="ECO:0000256" key="2">
    <source>
        <dbReference type="SAM" id="SignalP"/>
    </source>
</evidence>
<sequence length="147" mass="16345">MKYLRLQVPILALCTAFALVSCNTTKNANTNLPKDISERPADENSQKYDETQLEKLRSEIEKEIAQETCTNPDDWKTAPMGSKACGGPKTYIAYPKKLEAAILPKIEDYTSKEAEFNKKYAIVSDCAMIAEPTGIKCNDGKAEITYP</sequence>
<dbReference type="PATRIC" id="fig|1144316.3.peg.1312"/>
<reference evidence="3 4" key="1">
    <citation type="journal article" date="2012" name="J. Bacteriol.">
        <title>Twenty-one genome sequences from Pseudomonas species and 19 genome sequences from diverse bacteria isolated from the rhizosphere and endosphere of Populus deltoides.</title>
        <authorList>
            <person name="Brown S.D."/>
            <person name="Utturkar S.M."/>
            <person name="Klingeman D.M."/>
            <person name="Johnson C.M."/>
            <person name="Martin S.L."/>
            <person name="Land M.L."/>
            <person name="Lu T.Y."/>
            <person name="Schadt C.W."/>
            <person name="Doktycz M.J."/>
            <person name="Pelletier D.A."/>
        </authorList>
    </citation>
    <scope>NUCLEOTIDE SEQUENCE [LARGE SCALE GENOMIC DNA]</scope>
    <source>
        <strain evidence="3 4">CF314</strain>
    </source>
</reference>
<dbReference type="AlphaFoldDB" id="J2T743"/>
<dbReference type="PROSITE" id="PS51257">
    <property type="entry name" value="PROKAR_LIPOPROTEIN"/>
    <property type="match status" value="1"/>
</dbReference>
<organism evidence="3 4">
    <name type="scientific">Chryseobacterium populi</name>
    <dbReference type="NCBI Taxonomy" id="1144316"/>
    <lineage>
        <taxon>Bacteria</taxon>
        <taxon>Pseudomonadati</taxon>
        <taxon>Bacteroidota</taxon>
        <taxon>Flavobacteriia</taxon>
        <taxon>Flavobacteriales</taxon>
        <taxon>Weeksellaceae</taxon>
        <taxon>Chryseobacterium group</taxon>
        <taxon>Chryseobacterium</taxon>
    </lineage>
</organism>
<dbReference type="OrthoDB" id="5526158at2"/>
<protein>
    <recommendedName>
        <fullName evidence="5">Lipoprotein</fullName>
    </recommendedName>
</protein>
<keyword evidence="4" id="KW-1185">Reference proteome</keyword>
<accession>J2T743</accession>
<feature type="signal peptide" evidence="2">
    <location>
        <begin position="1"/>
        <end position="18"/>
    </location>
</feature>
<evidence type="ECO:0000313" key="4">
    <source>
        <dbReference type="Proteomes" id="UP000007509"/>
    </source>
</evidence>
<feature type="region of interest" description="Disordered" evidence="1">
    <location>
        <begin position="29"/>
        <end position="50"/>
    </location>
</feature>
<gene>
    <name evidence="3" type="ORF">PMI13_01309</name>
</gene>
<feature type="chain" id="PRO_5003754851" description="Lipoprotein" evidence="2">
    <location>
        <begin position="19"/>
        <end position="147"/>
    </location>
</feature>
<feature type="compositionally biased region" description="Basic and acidic residues" evidence="1">
    <location>
        <begin position="35"/>
        <end position="50"/>
    </location>
</feature>
<evidence type="ECO:0000313" key="3">
    <source>
        <dbReference type="EMBL" id="EJL73882.1"/>
    </source>
</evidence>